<evidence type="ECO:0000313" key="7">
    <source>
        <dbReference type="EMBL" id="KAL1517041.1"/>
    </source>
</evidence>
<gene>
    <name evidence="7" type="ORF">ABEB36_000858</name>
</gene>
<dbReference type="EMBL" id="JBDJPC010000001">
    <property type="protein sequence ID" value="KAL1517041.1"/>
    <property type="molecule type" value="Genomic_DNA"/>
</dbReference>
<dbReference type="Pfam" id="PF14799">
    <property type="entry name" value="FAM195"/>
    <property type="match status" value="1"/>
</dbReference>
<feature type="compositionally biased region" description="Polar residues" evidence="6">
    <location>
        <begin position="10"/>
        <end position="22"/>
    </location>
</feature>
<feature type="region of interest" description="Disordered" evidence="6">
    <location>
        <begin position="1"/>
        <end position="86"/>
    </location>
</feature>
<evidence type="ECO:0000256" key="5">
    <source>
        <dbReference type="ARBA" id="ARBA00023242"/>
    </source>
</evidence>
<comment type="caution">
    <text evidence="7">The sequence shown here is derived from an EMBL/GenBank/DDBJ whole genome shotgun (WGS) entry which is preliminary data.</text>
</comment>
<evidence type="ECO:0000256" key="2">
    <source>
        <dbReference type="ARBA" id="ARBA00004210"/>
    </source>
</evidence>
<proteinExistence type="inferred from homology"/>
<dbReference type="AlphaFoldDB" id="A0ABD1FCQ6"/>
<keyword evidence="8" id="KW-1185">Reference proteome</keyword>
<comment type="similarity">
    <text evidence="3">Belongs to the MCRIP family.</text>
</comment>
<organism evidence="7 8">
    <name type="scientific">Hypothenemus hampei</name>
    <name type="common">Coffee berry borer</name>
    <dbReference type="NCBI Taxonomy" id="57062"/>
    <lineage>
        <taxon>Eukaryota</taxon>
        <taxon>Metazoa</taxon>
        <taxon>Ecdysozoa</taxon>
        <taxon>Arthropoda</taxon>
        <taxon>Hexapoda</taxon>
        <taxon>Insecta</taxon>
        <taxon>Pterygota</taxon>
        <taxon>Neoptera</taxon>
        <taxon>Endopterygota</taxon>
        <taxon>Coleoptera</taxon>
        <taxon>Polyphaga</taxon>
        <taxon>Cucujiformia</taxon>
        <taxon>Curculionidae</taxon>
        <taxon>Scolytinae</taxon>
        <taxon>Hypothenemus</taxon>
    </lineage>
</organism>
<evidence type="ECO:0000256" key="3">
    <source>
        <dbReference type="ARBA" id="ARBA00010821"/>
    </source>
</evidence>
<comment type="subcellular location">
    <subcellularLocation>
        <location evidence="2">Cytoplasm</location>
        <location evidence="2">Stress granule</location>
    </subcellularLocation>
    <subcellularLocation>
        <location evidence="1">Nucleus</location>
    </subcellularLocation>
</comment>
<evidence type="ECO:0000256" key="4">
    <source>
        <dbReference type="ARBA" id="ARBA00022490"/>
    </source>
</evidence>
<name>A0ABD1FCQ6_HYPHA</name>
<dbReference type="Proteomes" id="UP001566132">
    <property type="component" value="Unassembled WGS sequence"/>
</dbReference>
<dbReference type="GO" id="GO:0010494">
    <property type="term" value="C:cytoplasmic stress granule"/>
    <property type="evidence" value="ECO:0007669"/>
    <property type="project" value="UniProtKB-SubCell"/>
</dbReference>
<reference evidence="7 8" key="1">
    <citation type="submission" date="2024-05" db="EMBL/GenBank/DDBJ databases">
        <title>Genetic variation in Jamaican populations of the coffee berry borer (Hypothenemus hampei).</title>
        <authorList>
            <person name="Errbii M."/>
            <person name="Myrie A."/>
        </authorList>
    </citation>
    <scope>NUCLEOTIDE SEQUENCE [LARGE SCALE GENOMIC DNA]</scope>
    <source>
        <strain evidence="7">JA-Hopewell-2020-01-JO</strain>
        <tissue evidence="7">Whole body</tissue>
    </source>
</reference>
<dbReference type="GO" id="GO:0005634">
    <property type="term" value="C:nucleus"/>
    <property type="evidence" value="ECO:0007669"/>
    <property type="project" value="UniProtKB-SubCell"/>
</dbReference>
<sequence length="145" mass="17665">MSGPRMGNMGQMNGNRRPNNMSRMYHHDNRQNSYQDHSNHRQSYQEHRQSSHDGRHDSRHDYRSHDRPLQHQHHHHHQSTGNGQHDELIKYIYDSWNKVEMEKGSNNIVYYQDVESSHLKDFRPFDLEAYWGRRLHQNHHQQHLS</sequence>
<protein>
    <submittedName>
        <fullName evidence="7">Uncharacterized protein</fullName>
    </submittedName>
</protein>
<evidence type="ECO:0000256" key="1">
    <source>
        <dbReference type="ARBA" id="ARBA00004123"/>
    </source>
</evidence>
<evidence type="ECO:0000256" key="6">
    <source>
        <dbReference type="SAM" id="MobiDB-lite"/>
    </source>
</evidence>
<accession>A0ABD1FCQ6</accession>
<keyword evidence="5" id="KW-0539">Nucleus</keyword>
<feature type="compositionally biased region" description="Basic and acidic residues" evidence="6">
    <location>
        <begin position="37"/>
        <end position="69"/>
    </location>
</feature>
<evidence type="ECO:0000313" key="8">
    <source>
        <dbReference type="Proteomes" id="UP001566132"/>
    </source>
</evidence>
<keyword evidence="4" id="KW-0963">Cytoplasm</keyword>
<dbReference type="InterPro" id="IPR029428">
    <property type="entry name" value="MCRIP"/>
</dbReference>